<gene>
    <name evidence="2" type="primary">BnaC07g18290D</name>
    <name evidence="2" type="ORF">GSBRNA2T00016623001</name>
</gene>
<dbReference type="Gramene" id="CDY55273">
    <property type="protein sequence ID" value="CDY55273"/>
    <property type="gene ID" value="GSBRNA2T00016623001"/>
</dbReference>
<organism evidence="2 3">
    <name type="scientific">Brassica napus</name>
    <name type="common">Rape</name>
    <dbReference type="NCBI Taxonomy" id="3708"/>
    <lineage>
        <taxon>Eukaryota</taxon>
        <taxon>Viridiplantae</taxon>
        <taxon>Streptophyta</taxon>
        <taxon>Embryophyta</taxon>
        <taxon>Tracheophyta</taxon>
        <taxon>Spermatophyta</taxon>
        <taxon>Magnoliopsida</taxon>
        <taxon>eudicotyledons</taxon>
        <taxon>Gunneridae</taxon>
        <taxon>Pentapetalae</taxon>
        <taxon>rosids</taxon>
        <taxon>malvids</taxon>
        <taxon>Brassicales</taxon>
        <taxon>Brassicaceae</taxon>
        <taxon>Brassiceae</taxon>
        <taxon>Brassica</taxon>
    </lineage>
</organism>
<accession>A0A078IY56</accession>
<dbReference type="Proteomes" id="UP000028999">
    <property type="component" value="Unassembled WGS sequence"/>
</dbReference>
<sequence>MASSSTPMVNGHPQERPQVGSMRRNLESSPSSSM</sequence>
<dbReference type="AlphaFoldDB" id="A0A078IY56"/>
<evidence type="ECO:0000313" key="3">
    <source>
        <dbReference type="Proteomes" id="UP000028999"/>
    </source>
</evidence>
<evidence type="ECO:0000313" key="2">
    <source>
        <dbReference type="EMBL" id="CDY55273.1"/>
    </source>
</evidence>
<dbReference type="EMBL" id="LK033390">
    <property type="protein sequence ID" value="CDY55273.1"/>
    <property type="molecule type" value="Genomic_DNA"/>
</dbReference>
<protein>
    <submittedName>
        <fullName evidence="2">BnaC07g18290D protein</fullName>
    </submittedName>
</protein>
<keyword evidence="3" id="KW-1185">Reference proteome</keyword>
<name>A0A078IY56_BRANA</name>
<evidence type="ECO:0000256" key="1">
    <source>
        <dbReference type="SAM" id="MobiDB-lite"/>
    </source>
</evidence>
<proteinExistence type="predicted"/>
<reference evidence="2 3" key="1">
    <citation type="journal article" date="2014" name="Science">
        <title>Plant genetics. Early allopolyploid evolution in the post-Neolithic Brassica napus oilseed genome.</title>
        <authorList>
            <person name="Chalhoub B."/>
            <person name="Denoeud F."/>
            <person name="Liu S."/>
            <person name="Parkin I.A."/>
            <person name="Tang H."/>
            <person name="Wang X."/>
            <person name="Chiquet J."/>
            <person name="Belcram H."/>
            <person name="Tong C."/>
            <person name="Samans B."/>
            <person name="Correa M."/>
            <person name="Da Silva C."/>
            <person name="Just J."/>
            <person name="Falentin C."/>
            <person name="Koh C.S."/>
            <person name="Le Clainche I."/>
            <person name="Bernard M."/>
            <person name="Bento P."/>
            <person name="Noel B."/>
            <person name="Labadie K."/>
            <person name="Alberti A."/>
            <person name="Charles M."/>
            <person name="Arnaud D."/>
            <person name="Guo H."/>
            <person name="Daviaud C."/>
            <person name="Alamery S."/>
            <person name="Jabbari K."/>
            <person name="Zhao M."/>
            <person name="Edger P.P."/>
            <person name="Chelaifa H."/>
            <person name="Tack D."/>
            <person name="Lassalle G."/>
            <person name="Mestiri I."/>
            <person name="Schnel N."/>
            <person name="Le Paslier M.C."/>
            <person name="Fan G."/>
            <person name="Renault V."/>
            <person name="Bayer P.E."/>
            <person name="Golicz A.A."/>
            <person name="Manoli S."/>
            <person name="Lee T.H."/>
            <person name="Thi V.H."/>
            <person name="Chalabi S."/>
            <person name="Hu Q."/>
            <person name="Fan C."/>
            <person name="Tollenaere R."/>
            <person name="Lu Y."/>
            <person name="Battail C."/>
            <person name="Shen J."/>
            <person name="Sidebottom C.H."/>
            <person name="Wang X."/>
            <person name="Canaguier A."/>
            <person name="Chauveau A."/>
            <person name="Berard A."/>
            <person name="Deniot G."/>
            <person name="Guan M."/>
            <person name="Liu Z."/>
            <person name="Sun F."/>
            <person name="Lim Y.P."/>
            <person name="Lyons E."/>
            <person name="Town C.D."/>
            <person name="Bancroft I."/>
            <person name="Wang X."/>
            <person name="Meng J."/>
            <person name="Ma J."/>
            <person name="Pires J.C."/>
            <person name="King G.J."/>
            <person name="Brunel D."/>
            <person name="Delourme R."/>
            <person name="Renard M."/>
            <person name="Aury J.M."/>
            <person name="Adams K.L."/>
            <person name="Batley J."/>
            <person name="Snowdon R.J."/>
            <person name="Tost J."/>
            <person name="Edwards D."/>
            <person name="Zhou Y."/>
            <person name="Hua W."/>
            <person name="Sharpe A.G."/>
            <person name="Paterson A.H."/>
            <person name="Guan C."/>
            <person name="Wincker P."/>
        </authorList>
    </citation>
    <scope>NUCLEOTIDE SEQUENCE [LARGE SCALE GENOMIC DNA]</scope>
    <source>
        <strain evidence="3">cv. Darmor-bzh</strain>
    </source>
</reference>
<feature type="region of interest" description="Disordered" evidence="1">
    <location>
        <begin position="1"/>
        <end position="34"/>
    </location>
</feature>
<dbReference type="PaxDb" id="3708-A0A078IY56"/>